<evidence type="ECO:0000259" key="7">
    <source>
        <dbReference type="Pfam" id="PF00441"/>
    </source>
</evidence>
<dbReference type="InterPro" id="IPR009075">
    <property type="entry name" value="AcylCo_DH/oxidase_C"/>
</dbReference>
<dbReference type="OrthoDB" id="9770681at2"/>
<keyword evidence="11" id="KW-1185">Reference proteome</keyword>
<dbReference type="InterPro" id="IPR050741">
    <property type="entry name" value="Acyl-CoA_dehydrogenase"/>
</dbReference>
<dbReference type="SUPFAM" id="SSF56645">
    <property type="entry name" value="Acyl-CoA dehydrogenase NM domain-like"/>
    <property type="match status" value="1"/>
</dbReference>
<dbReference type="GO" id="GO:0003995">
    <property type="term" value="F:acyl-CoA dehydrogenase activity"/>
    <property type="evidence" value="ECO:0007669"/>
    <property type="project" value="TreeGrafter"/>
</dbReference>
<feature type="domain" description="Acyl-CoA oxidase/dehydrogenase middle" evidence="8">
    <location>
        <begin position="138"/>
        <end position="239"/>
    </location>
</feature>
<evidence type="ECO:0000256" key="4">
    <source>
        <dbReference type="ARBA" id="ARBA00022630"/>
    </source>
</evidence>
<dbReference type="AlphaFoldDB" id="A0A6L6Q9G3"/>
<dbReference type="InterPro" id="IPR037069">
    <property type="entry name" value="AcylCoA_DH/ox_N_sf"/>
</dbReference>
<dbReference type="Gene3D" id="1.20.140.10">
    <property type="entry name" value="Butyryl-CoA Dehydrogenase, subunit A, domain 3"/>
    <property type="match status" value="1"/>
</dbReference>
<evidence type="ECO:0000313" key="11">
    <source>
        <dbReference type="Proteomes" id="UP000484015"/>
    </source>
</evidence>
<dbReference type="Pfam" id="PF02770">
    <property type="entry name" value="Acyl-CoA_dh_M"/>
    <property type="match status" value="1"/>
</dbReference>
<dbReference type="Pfam" id="PF00441">
    <property type="entry name" value="Acyl-CoA_dh_1"/>
    <property type="match status" value="1"/>
</dbReference>
<comment type="caution">
    <text evidence="10">The sequence shown here is derived from an EMBL/GenBank/DDBJ whole genome shotgun (WGS) entry which is preliminary data.</text>
</comment>
<dbReference type="GO" id="GO:0050660">
    <property type="term" value="F:flavin adenine dinucleotide binding"/>
    <property type="evidence" value="ECO:0007669"/>
    <property type="project" value="InterPro"/>
</dbReference>
<reference evidence="10 11" key="1">
    <citation type="submission" date="2019-11" db="EMBL/GenBank/DDBJ databases">
        <title>Type strains purchased from KCTC, JCM and DSMZ.</title>
        <authorList>
            <person name="Lu H."/>
        </authorList>
    </citation>
    <scope>NUCLEOTIDE SEQUENCE [LARGE SCALE GENOMIC DNA]</scope>
    <source>
        <strain evidence="10 11">KCTC 42409</strain>
    </source>
</reference>
<evidence type="ECO:0000259" key="9">
    <source>
        <dbReference type="Pfam" id="PF02771"/>
    </source>
</evidence>
<evidence type="ECO:0000256" key="6">
    <source>
        <dbReference type="ARBA" id="ARBA00023002"/>
    </source>
</evidence>
<dbReference type="Proteomes" id="UP000484015">
    <property type="component" value="Unassembled WGS sequence"/>
</dbReference>
<dbReference type="InterPro" id="IPR046373">
    <property type="entry name" value="Acyl-CoA_Oxase/DH_mid-dom_sf"/>
</dbReference>
<dbReference type="FunFam" id="2.40.110.10:FF:000002">
    <property type="entry name" value="Acyl-CoA dehydrogenase fadE12"/>
    <property type="match status" value="1"/>
</dbReference>
<keyword evidence="5" id="KW-0274">FAD</keyword>
<dbReference type="RefSeq" id="WP_155442172.1">
    <property type="nucleotide sequence ID" value="NZ_WNLA01000031.1"/>
</dbReference>
<dbReference type="FunFam" id="1.20.140.10:FF:000018">
    <property type="entry name" value="Acyl-CoA dehydrogenase family member 10"/>
    <property type="match status" value="1"/>
</dbReference>
<gene>
    <name evidence="10" type="ORF">GM668_27500</name>
</gene>
<feature type="domain" description="Acyl-CoA dehydrogenase/oxidase N-terminal" evidence="9">
    <location>
        <begin position="15"/>
        <end position="134"/>
    </location>
</feature>
<dbReference type="InterPro" id="IPR013786">
    <property type="entry name" value="AcylCoA_DH/ox_N"/>
</dbReference>
<dbReference type="Gene3D" id="1.10.540.10">
    <property type="entry name" value="Acyl-CoA dehydrogenase/oxidase, N-terminal domain"/>
    <property type="match status" value="1"/>
</dbReference>
<feature type="domain" description="Acyl-CoA dehydrogenase/oxidase C-terminal" evidence="7">
    <location>
        <begin position="251"/>
        <end position="399"/>
    </location>
</feature>
<evidence type="ECO:0000256" key="3">
    <source>
        <dbReference type="ARBA" id="ARBA00011738"/>
    </source>
</evidence>
<sequence>MDFEYSDRCKELQGKLLAFMDQHIYPVENVFYEEVDRNGREKNNRWIPTEIVEQLKPLAREQGLWNLFLPKSKRAPEGLSNLDYAPLCEIMGRVPWAPEVFNCSAPDTGNMETLERYGTEEHKQQWLEPLLRGDIRSAFAMTEPAVASSDATNVEMSIERHGDEYVINGRKWWISGAGDPRCKLFITMGKTDFDAPRHQQQSMILVPSDTPGITIVRPLPVFGYDDAPHGHCEIIYDNVRVPASNILLGEGRGFEIAQGRLGPGRIHHCMRAIGVAERALELMCKRLNSRVAFGKKISDQGVWRERIAEARIQIDTARLLTLKAAYMMDTVGNKGAQAEIAMIKVLAPTVTQQVLDWAIQAHGAGGVSGDFPLAYQWAGNRTLRLADGPDEVHRNAIAKLELAKHMPLKEDLSLPVTRS</sequence>
<evidence type="ECO:0000259" key="8">
    <source>
        <dbReference type="Pfam" id="PF02770"/>
    </source>
</evidence>
<evidence type="ECO:0000313" key="10">
    <source>
        <dbReference type="EMBL" id="MTW05828.1"/>
    </source>
</evidence>
<dbReference type="SUPFAM" id="SSF47203">
    <property type="entry name" value="Acyl-CoA dehydrogenase C-terminal domain-like"/>
    <property type="match status" value="1"/>
</dbReference>
<accession>A0A6L6Q9G3</accession>
<evidence type="ECO:0000256" key="5">
    <source>
        <dbReference type="ARBA" id="ARBA00022827"/>
    </source>
</evidence>
<dbReference type="Pfam" id="PF02771">
    <property type="entry name" value="Acyl-CoA_dh_N"/>
    <property type="match status" value="1"/>
</dbReference>
<dbReference type="InterPro" id="IPR006091">
    <property type="entry name" value="Acyl-CoA_Oxase/DH_mid-dom"/>
</dbReference>
<organism evidence="10 11">
    <name type="scientific">Pseudoduganella ginsengisoli</name>
    <dbReference type="NCBI Taxonomy" id="1462440"/>
    <lineage>
        <taxon>Bacteria</taxon>
        <taxon>Pseudomonadati</taxon>
        <taxon>Pseudomonadota</taxon>
        <taxon>Betaproteobacteria</taxon>
        <taxon>Burkholderiales</taxon>
        <taxon>Oxalobacteraceae</taxon>
        <taxon>Telluria group</taxon>
        <taxon>Pseudoduganella</taxon>
    </lineage>
</organism>
<protein>
    <submittedName>
        <fullName evidence="10">Acyl-CoA dehydrogenase</fullName>
    </submittedName>
</protein>
<evidence type="ECO:0000256" key="1">
    <source>
        <dbReference type="ARBA" id="ARBA00001974"/>
    </source>
</evidence>
<dbReference type="GO" id="GO:0005737">
    <property type="term" value="C:cytoplasm"/>
    <property type="evidence" value="ECO:0007669"/>
    <property type="project" value="TreeGrafter"/>
</dbReference>
<dbReference type="PANTHER" id="PTHR48083:SF13">
    <property type="entry name" value="ACYL-COA DEHYDROGENASE FAMILY MEMBER 11"/>
    <property type="match status" value="1"/>
</dbReference>
<comment type="similarity">
    <text evidence="2">Belongs to the acyl-CoA dehydrogenase family.</text>
</comment>
<name>A0A6L6Q9G3_9BURK</name>
<keyword evidence="4" id="KW-0285">Flavoprotein</keyword>
<keyword evidence="6" id="KW-0560">Oxidoreductase</keyword>
<dbReference type="GO" id="GO:0033539">
    <property type="term" value="P:fatty acid beta-oxidation using acyl-CoA dehydrogenase"/>
    <property type="evidence" value="ECO:0007669"/>
    <property type="project" value="TreeGrafter"/>
</dbReference>
<dbReference type="PANTHER" id="PTHR48083">
    <property type="entry name" value="MEDIUM-CHAIN SPECIFIC ACYL-COA DEHYDROGENASE, MITOCHONDRIAL-RELATED"/>
    <property type="match status" value="1"/>
</dbReference>
<dbReference type="EMBL" id="WNLA01000031">
    <property type="protein sequence ID" value="MTW05828.1"/>
    <property type="molecule type" value="Genomic_DNA"/>
</dbReference>
<evidence type="ECO:0000256" key="2">
    <source>
        <dbReference type="ARBA" id="ARBA00009347"/>
    </source>
</evidence>
<dbReference type="InterPro" id="IPR036250">
    <property type="entry name" value="AcylCo_DH-like_C"/>
</dbReference>
<dbReference type="Gene3D" id="2.40.110.10">
    <property type="entry name" value="Butyryl-CoA Dehydrogenase, subunit A, domain 2"/>
    <property type="match status" value="1"/>
</dbReference>
<proteinExistence type="inferred from homology"/>
<comment type="subunit">
    <text evidence="3">Homodimer.</text>
</comment>
<dbReference type="InterPro" id="IPR009100">
    <property type="entry name" value="AcylCoA_DH/oxidase_NM_dom_sf"/>
</dbReference>
<comment type="cofactor">
    <cofactor evidence="1">
        <name>FAD</name>
        <dbReference type="ChEBI" id="CHEBI:57692"/>
    </cofactor>
</comment>